<gene>
    <name evidence="1" type="ORF">Eta_006</name>
</gene>
<dbReference type="Proteomes" id="UP000014420">
    <property type="component" value="Segment"/>
</dbReference>
<dbReference type="OrthoDB" id="25806at10239"/>
<dbReference type="KEGG" id="vg:15957232"/>
<protein>
    <submittedName>
        <fullName evidence="1">Kil protein</fullName>
    </submittedName>
</protein>
<organism evidence="1 2">
    <name type="scientific">Serratia phage Eta</name>
    <dbReference type="NCBI Taxonomy" id="1282995"/>
    <lineage>
        <taxon>Viruses</taxon>
        <taxon>Duplodnaviria</taxon>
        <taxon>Heunggongvirae</taxon>
        <taxon>Uroviricota</taxon>
        <taxon>Caudoviricetes</taxon>
        <taxon>Sarkviridae</taxon>
        <taxon>Seretavirus</taxon>
        <taxon>Seretavirus eta</taxon>
    </lineage>
</organism>
<dbReference type="EMBL" id="KC460990">
    <property type="protein sequence ID" value="AGN89452.1"/>
    <property type="molecule type" value="Genomic_DNA"/>
</dbReference>
<sequence length="57" mass="6204">MIDQLALRAAQNKLVIAKFLGDGEMWKEAMNAARDACGVPSGKSVDASVLRMIVVKW</sequence>
<dbReference type="Pfam" id="PF06301">
    <property type="entry name" value="Lambda_Kil"/>
    <property type="match status" value="1"/>
</dbReference>
<dbReference type="GeneID" id="15957232"/>
<evidence type="ECO:0000313" key="2">
    <source>
        <dbReference type="Proteomes" id="UP000014420"/>
    </source>
</evidence>
<name>R9W074_9CAUD</name>
<accession>R9W074</accession>
<reference evidence="1 2" key="1">
    <citation type="journal article" date="2014" name="Virol. J.">
        <title>The genome and proteome of Serratia bacteriophage ? which forms unstable lysogens.</title>
        <authorList>
            <person name="Denyes J.M."/>
            <person name="Krell P.J."/>
            <person name="Manderville R.A."/>
            <person name="Ackermann H.W."/>
            <person name="She Y.M."/>
            <person name="Kropinski A.M."/>
        </authorList>
    </citation>
    <scope>NUCLEOTIDE SEQUENCE [LARGE SCALE GENOMIC DNA]</scope>
</reference>
<keyword evidence="2" id="KW-1185">Reference proteome</keyword>
<dbReference type="InterPro" id="IPR010444">
    <property type="entry name" value="Phage_lambda_Kil"/>
</dbReference>
<evidence type="ECO:0000313" key="1">
    <source>
        <dbReference type="EMBL" id="AGN89452.1"/>
    </source>
</evidence>
<proteinExistence type="predicted"/>
<dbReference type="RefSeq" id="YP_008130290.1">
    <property type="nucleotide sequence ID" value="NC_021563.1"/>
</dbReference>